<proteinExistence type="predicted"/>
<feature type="domain" description="TIR" evidence="4">
    <location>
        <begin position="5"/>
        <end position="121"/>
    </location>
</feature>
<dbReference type="PROSITE" id="PS00678">
    <property type="entry name" value="WD_REPEATS_1"/>
    <property type="match status" value="7"/>
</dbReference>
<evidence type="ECO:0000256" key="1">
    <source>
        <dbReference type="ARBA" id="ARBA00022574"/>
    </source>
</evidence>
<dbReference type="InterPro" id="IPR035897">
    <property type="entry name" value="Toll_tir_struct_dom_sf"/>
</dbReference>
<feature type="repeat" description="WD" evidence="3">
    <location>
        <begin position="772"/>
        <end position="813"/>
    </location>
</feature>
<feature type="repeat" description="WD" evidence="3">
    <location>
        <begin position="729"/>
        <end position="770"/>
    </location>
</feature>
<feature type="repeat" description="WD" evidence="3">
    <location>
        <begin position="1159"/>
        <end position="1200"/>
    </location>
</feature>
<dbReference type="InterPro" id="IPR015943">
    <property type="entry name" value="WD40/YVTN_repeat-like_dom_sf"/>
</dbReference>
<dbReference type="PROSITE" id="PS50082">
    <property type="entry name" value="WD_REPEATS_2"/>
    <property type="match status" value="14"/>
</dbReference>
<evidence type="ECO:0000259" key="4">
    <source>
        <dbReference type="Pfam" id="PF13676"/>
    </source>
</evidence>
<dbReference type="SMART" id="SM00320">
    <property type="entry name" value="WD40"/>
    <property type="match status" value="14"/>
</dbReference>
<dbReference type="SUPFAM" id="SSF52200">
    <property type="entry name" value="Toll/Interleukin receptor TIR domain"/>
    <property type="match status" value="1"/>
</dbReference>
<organism evidence="6 7">
    <name type="scientific">Streptomyces coacervatus</name>
    <dbReference type="NCBI Taxonomy" id="647381"/>
    <lineage>
        <taxon>Bacteria</taxon>
        <taxon>Bacillati</taxon>
        <taxon>Actinomycetota</taxon>
        <taxon>Actinomycetes</taxon>
        <taxon>Kitasatosporales</taxon>
        <taxon>Streptomycetaceae</taxon>
        <taxon>Streptomyces</taxon>
    </lineage>
</organism>
<dbReference type="Gene3D" id="3.40.50.10140">
    <property type="entry name" value="Toll/interleukin-1 receptor homology (TIR) domain"/>
    <property type="match status" value="1"/>
</dbReference>
<feature type="repeat" description="WD" evidence="3">
    <location>
        <begin position="944"/>
        <end position="985"/>
    </location>
</feature>
<feature type="repeat" description="WD" evidence="3">
    <location>
        <begin position="686"/>
        <end position="727"/>
    </location>
</feature>
<dbReference type="SUPFAM" id="SSF52540">
    <property type="entry name" value="P-loop containing nucleoside triphosphate hydrolases"/>
    <property type="match status" value="1"/>
</dbReference>
<dbReference type="EMBL" id="BAABDE010000006">
    <property type="protein sequence ID" value="GAA3779280.1"/>
    <property type="molecule type" value="Genomic_DNA"/>
</dbReference>
<dbReference type="InterPro" id="IPR020472">
    <property type="entry name" value="WD40_PAC1"/>
</dbReference>
<feature type="repeat" description="WD" evidence="3">
    <location>
        <begin position="1030"/>
        <end position="1064"/>
    </location>
</feature>
<feature type="repeat" description="WD" evidence="3">
    <location>
        <begin position="858"/>
        <end position="899"/>
    </location>
</feature>
<feature type="repeat" description="WD" evidence="3">
    <location>
        <begin position="1202"/>
        <end position="1243"/>
    </location>
</feature>
<feature type="domain" description="Novel STAND NTPase 1" evidence="5">
    <location>
        <begin position="144"/>
        <end position="542"/>
    </location>
</feature>
<dbReference type="SUPFAM" id="SSF50978">
    <property type="entry name" value="WD40 repeat-like"/>
    <property type="match status" value="2"/>
</dbReference>
<dbReference type="Gene3D" id="3.40.50.300">
    <property type="entry name" value="P-loop containing nucleotide triphosphate hydrolases"/>
    <property type="match status" value="1"/>
</dbReference>
<dbReference type="Pfam" id="PF13676">
    <property type="entry name" value="TIR_2"/>
    <property type="match status" value="1"/>
</dbReference>
<dbReference type="PROSITE" id="PS50294">
    <property type="entry name" value="WD_REPEATS_REGION"/>
    <property type="match status" value="14"/>
</dbReference>
<feature type="repeat" description="WD" evidence="3">
    <location>
        <begin position="1116"/>
        <end position="1157"/>
    </location>
</feature>
<evidence type="ECO:0000259" key="5">
    <source>
        <dbReference type="Pfam" id="PF20703"/>
    </source>
</evidence>
<dbReference type="RefSeq" id="WP_275781482.1">
    <property type="nucleotide sequence ID" value="NZ_BAABDE010000006.1"/>
</dbReference>
<feature type="repeat" description="WD" evidence="3">
    <location>
        <begin position="901"/>
        <end position="942"/>
    </location>
</feature>
<dbReference type="InterPro" id="IPR000157">
    <property type="entry name" value="TIR_dom"/>
</dbReference>
<name>A0ABP7H1L3_9ACTN</name>
<evidence type="ECO:0000313" key="6">
    <source>
        <dbReference type="EMBL" id="GAA3779280.1"/>
    </source>
</evidence>
<comment type="caution">
    <text evidence="6">The sequence shown here is derived from an EMBL/GenBank/DDBJ whole genome shotgun (WGS) entry which is preliminary data.</text>
</comment>
<keyword evidence="7" id="KW-1185">Reference proteome</keyword>
<dbReference type="InterPro" id="IPR036322">
    <property type="entry name" value="WD40_repeat_dom_sf"/>
</dbReference>
<evidence type="ECO:0000313" key="7">
    <source>
        <dbReference type="Proteomes" id="UP001501009"/>
    </source>
</evidence>
<dbReference type="Pfam" id="PF20703">
    <property type="entry name" value="nSTAND1"/>
    <property type="match status" value="1"/>
</dbReference>
<sequence>MARLFISHSSTDAAVARRVVTRLKSAGFEGLFLDIDPEAGIPAGRSWERELYAQLRRADAVVYLASAASAASRWCFAELSMARSLGRPVFPVRLDDATRIRVLDDVQWVDLREGENALDRLEEGLRRAGLSAEDSFAWDATRPPYPGLEPFAAEDAAMFFGRDAEVGKILAVLHPVVSYEAGRFVAVIGPSGSGKSSLVRAGVLPRLRSGPRRWEVLTPFRPGTGPTEALAGSLAQAFTAHGRPRTADEVMSVLRRGPAGLVELATELGRLGDGSRPGNVLVVVDQAEELLGRTGVSEQRSFLRLLRDALRADSPVWVLATVRSESLTTSPERTGLTEAIDDDLVIQPLSRERLSEVIERPAQQAGLEFGPGLVARMIQETTGGDALPLLAYTLRELYARVGGEGRLELADYETIGGVVGSLRRRADAIRDELQRRGREGAVLPTLLKFASVDGDQQATGRRLPYGALSADERDVVDAFVEARLLVRGRVDEGDTMVEVAHEALLRRWAPLSESVELERRTLRLRSELERLAADWDRGGQDEAYLLRGGRLVTFEAWASGHPDELGPLERQFMAAGRALASRELDRAKRSNRRLRGLSAGLAVLLVLTVLATALAYVNNARAQSRARLALAGKLAAQSDRLADGTPDVAVLVGLQSLSVAHGDHPTPQPPSGLITGLARITHASTRLLHPAQVQGAAFSPDGRLLATCGWDRTVRLWDAHSGAPVGKPLTGHQGAVMDVAFDPTGRMLATGSLDGTVRLWDVAARRQIGVPLRGHRGAVQDVAFDRSGRLLASASLDGTVRLWDVPTRRLRSVLTGHKDAVTGVAFSPDGRRLATSSWDMTARLWSLGPGRPHRIRDFKGHTDWLRRVEFSPDGRSIATASADGTARVWDTATGRTQGRNLSGYGHDMWAVAFSGDGTLLATAAGDGTVRLYDARTHAQVGEALTGHTNLVNQVVFSPDSKTLATTSWDGTARLWQVAPTYSVSTPLVGHDGEVNGVAFSPDGRFVATAGDDRTVRLWRLGANPATVRILRGHQDVVNRVAFSPDGTLVASASADGTVRLWDVRPGGHGVRVLTGHPGGAVDAAFSADGRLLATAAGDGSVRLWSPATGRPVGGPLVGHGESANGVAFSPDGRLLASVSNDQTIVLWDVARHRRVGRPLKGHTNAIMDVAFSPDGRLLATASLDRTVRLWDVTTRRQHGAALTGFTGGAEDVAFSPDGRVVAGAGDDATVRRWDVRTGRPAGLVLTGHLGEVYAVAFSPDGASLASAGADRTARIWKPEFNSWVEDGCRLVNRNLTATEWQEYVPGRRYERTCPDLPSGQGAPSHAPAAGY</sequence>
<feature type="repeat" description="WD" evidence="3">
    <location>
        <begin position="1073"/>
        <end position="1114"/>
    </location>
</feature>
<dbReference type="PRINTS" id="PR00320">
    <property type="entry name" value="GPROTEINBRPT"/>
</dbReference>
<evidence type="ECO:0000256" key="2">
    <source>
        <dbReference type="ARBA" id="ARBA00022737"/>
    </source>
</evidence>
<accession>A0ABP7H1L3</accession>
<dbReference type="CDD" id="cd00200">
    <property type="entry name" value="WD40"/>
    <property type="match status" value="2"/>
</dbReference>
<feature type="repeat" description="WD" evidence="3">
    <location>
        <begin position="1245"/>
        <end position="1277"/>
    </location>
</feature>
<dbReference type="InterPro" id="IPR049052">
    <property type="entry name" value="nSTAND1"/>
</dbReference>
<keyword evidence="2" id="KW-0677">Repeat</keyword>
<protein>
    <recommendedName>
        <fullName evidence="8">TIR domain-containing protein</fullName>
    </recommendedName>
</protein>
<evidence type="ECO:0000256" key="3">
    <source>
        <dbReference type="PROSITE-ProRule" id="PRU00221"/>
    </source>
</evidence>
<feature type="repeat" description="WD" evidence="3">
    <location>
        <begin position="987"/>
        <end position="1020"/>
    </location>
</feature>
<feature type="repeat" description="WD" evidence="3">
    <location>
        <begin position="814"/>
        <end position="847"/>
    </location>
</feature>
<dbReference type="Proteomes" id="UP001501009">
    <property type="component" value="Unassembled WGS sequence"/>
</dbReference>
<dbReference type="InterPro" id="IPR050349">
    <property type="entry name" value="WD_LIS1/nudF_dynein_reg"/>
</dbReference>
<reference evidence="7" key="1">
    <citation type="journal article" date="2019" name="Int. J. Syst. Evol. Microbiol.">
        <title>The Global Catalogue of Microorganisms (GCM) 10K type strain sequencing project: providing services to taxonomists for standard genome sequencing and annotation.</title>
        <authorList>
            <consortium name="The Broad Institute Genomics Platform"/>
            <consortium name="The Broad Institute Genome Sequencing Center for Infectious Disease"/>
            <person name="Wu L."/>
            <person name="Ma J."/>
        </authorList>
    </citation>
    <scope>NUCLEOTIDE SEQUENCE [LARGE SCALE GENOMIC DNA]</scope>
    <source>
        <strain evidence="7">JCM 17138</strain>
    </source>
</reference>
<dbReference type="InterPro" id="IPR027417">
    <property type="entry name" value="P-loop_NTPase"/>
</dbReference>
<dbReference type="Pfam" id="PF00400">
    <property type="entry name" value="WD40"/>
    <property type="match status" value="14"/>
</dbReference>
<dbReference type="PANTHER" id="PTHR44129">
    <property type="entry name" value="WD REPEAT-CONTAINING PROTEIN POP1"/>
    <property type="match status" value="1"/>
</dbReference>
<keyword evidence="1 3" id="KW-0853">WD repeat</keyword>
<gene>
    <name evidence="6" type="ORF">GCM10022403_012420</name>
</gene>
<dbReference type="InterPro" id="IPR001680">
    <property type="entry name" value="WD40_rpt"/>
</dbReference>
<evidence type="ECO:0008006" key="8">
    <source>
        <dbReference type="Google" id="ProtNLM"/>
    </source>
</evidence>
<dbReference type="Gene3D" id="2.130.10.10">
    <property type="entry name" value="YVTN repeat-like/Quinoprotein amine dehydrogenase"/>
    <property type="match status" value="7"/>
</dbReference>
<dbReference type="InterPro" id="IPR019775">
    <property type="entry name" value="WD40_repeat_CS"/>
</dbReference>